<dbReference type="EnsemblMetazoa" id="tetur10g03710.1">
    <property type="protein sequence ID" value="tetur10g03710.1"/>
    <property type="gene ID" value="tetur10g03710"/>
</dbReference>
<evidence type="ECO:0000256" key="6">
    <source>
        <dbReference type="RuleBase" id="RU362006"/>
    </source>
</evidence>
<sequence>MTEMFANLLNTYNVTLESFLEKENVLTKALGIIEANTNIKKKYIANGIVSIFGLYMIFGSFAALLCNAVGFLYPAYQSLNALETANADDDRKWLTYWVVFAFFSLIEFFADTIFMWFPFYWLAKIVFLVWCFLPIEKNGSNVLYSKIIRPYYLKRKDVISDNLDKVKSSLAGPIADKVRKGVTDALKSGGDKSD</sequence>
<feature type="transmembrane region" description="Helical" evidence="6">
    <location>
        <begin position="93"/>
        <end position="110"/>
    </location>
</feature>
<feature type="transmembrane region" description="Helical" evidence="6">
    <location>
        <begin position="117"/>
        <end position="135"/>
    </location>
</feature>
<keyword evidence="5 6" id="KW-0472">Membrane</keyword>
<evidence type="ECO:0000256" key="1">
    <source>
        <dbReference type="ARBA" id="ARBA00004141"/>
    </source>
</evidence>
<dbReference type="STRING" id="32264.T1KFN0"/>
<evidence type="ECO:0000256" key="4">
    <source>
        <dbReference type="ARBA" id="ARBA00022989"/>
    </source>
</evidence>
<gene>
    <name evidence="7" type="primary">107363454</name>
</gene>
<reference evidence="8" key="1">
    <citation type="submission" date="2011-08" db="EMBL/GenBank/DDBJ databases">
        <authorList>
            <person name="Rombauts S."/>
        </authorList>
    </citation>
    <scope>NUCLEOTIDE SEQUENCE</scope>
    <source>
        <strain evidence="8">London</strain>
    </source>
</reference>
<feature type="transmembrane region" description="Helical" evidence="6">
    <location>
        <begin position="48"/>
        <end position="73"/>
    </location>
</feature>
<dbReference type="OrthoDB" id="10009287at2759"/>
<proteinExistence type="inferred from homology"/>
<dbReference type="Pfam" id="PF03134">
    <property type="entry name" value="TB2_DP1_HVA22"/>
    <property type="match status" value="1"/>
</dbReference>
<dbReference type="InterPro" id="IPR004345">
    <property type="entry name" value="TB2_DP1_HVA22"/>
</dbReference>
<comment type="subcellular location">
    <subcellularLocation>
        <location evidence="1 6">Membrane</location>
        <topology evidence="1 6">Multi-pass membrane protein</topology>
    </subcellularLocation>
</comment>
<keyword evidence="8" id="KW-1185">Reference proteome</keyword>
<reference evidence="7" key="2">
    <citation type="submission" date="2015-06" db="UniProtKB">
        <authorList>
            <consortium name="EnsemblMetazoa"/>
        </authorList>
    </citation>
    <scope>IDENTIFICATION</scope>
</reference>
<comment type="similarity">
    <text evidence="2 6">Belongs to the DP1 family.</text>
</comment>
<dbReference type="eggNOG" id="KOG1725">
    <property type="taxonomic scope" value="Eukaryota"/>
</dbReference>
<evidence type="ECO:0000256" key="3">
    <source>
        <dbReference type="ARBA" id="ARBA00022692"/>
    </source>
</evidence>
<keyword evidence="4 6" id="KW-1133">Transmembrane helix</keyword>
<dbReference type="OMA" id="GLYMVFG"/>
<dbReference type="EMBL" id="CAEY01000037">
    <property type="status" value="NOT_ANNOTATED_CDS"/>
    <property type="molecule type" value="Genomic_DNA"/>
</dbReference>
<dbReference type="PANTHER" id="PTHR12300:SF161">
    <property type="entry name" value="RECEPTOR EXPRESSION-ENHANCING PROTEIN"/>
    <property type="match status" value="1"/>
</dbReference>
<dbReference type="KEGG" id="tut:107363454"/>
<name>T1KFN0_TETUR</name>
<organism evidence="7 8">
    <name type="scientific">Tetranychus urticae</name>
    <name type="common">Two-spotted spider mite</name>
    <dbReference type="NCBI Taxonomy" id="32264"/>
    <lineage>
        <taxon>Eukaryota</taxon>
        <taxon>Metazoa</taxon>
        <taxon>Ecdysozoa</taxon>
        <taxon>Arthropoda</taxon>
        <taxon>Chelicerata</taxon>
        <taxon>Arachnida</taxon>
        <taxon>Acari</taxon>
        <taxon>Acariformes</taxon>
        <taxon>Trombidiformes</taxon>
        <taxon>Prostigmata</taxon>
        <taxon>Eleutherengona</taxon>
        <taxon>Raphignathae</taxon>
        <taxon>Tetranychoidea</taxon>
        <taxon>Tetranychidae</taxon>
        <taxon>Tetranychus</taxon>
    </lineage>
</organism>
<dbReference type="GO" id="GO:0016020">
    <property type="term" value="C:membrane"/>
    <property type="evidence" value="ECO:0007669"/>
    <property type="project" value="UniProtKB-SubCell"/>
</dbReference>
<keyword evidence="3 6" id="KW-0812">Transmembrane</keyword>
<dbReference type="Proteomes" id="UP000015104">
    <property type="component" value="Unassembled WGS sequence"/>
</dbReference>
<dbReference type="HOGENOM" id="CLU_028431_2_0_1"/>
<accession>T1KFN0</accession>
<evidence type="ECO:0000313" key="7">
    <source>
        <dbReference type="EnsemblMetazoa" id="tetur10g03710.1"/>
    </source>
</evidence>
<evidence type="ECO:0000313" key="8">
    <source>
        <dbReference type="Proteomes" id="UP000015104"/>
    </source>
</evidence>
<protein>
    <recommendedName>
        <fullName evidence="6">Receptor expression-enhancing protein</fullName>
    </recommendedName>
</protein>
<evidence type="ECO:0000256" key="2">
    <source>
        <dbReference type="ARBA" id="ARBA00008573"/>
    </source>
</evidence>
<dbReference type="PANTHER" id="PTHR12300">
    <property type="entry name" value="HVA22-LIKE PROTEINS"/>
    <property type="match status" value="1"/>
</dbReference>
<evidence type="ECO:0000256" key="5">
    <source>
        <dbReference type="ARBA" id="ARBA00023136"/>
    </source>
</evidence>
<dbReference type="AlphaFoldDB" id="T1KFN0"/>